<proteinExistence type="predicted"/>
<dbReference type="OrthoDB" id="9255714at2"/>
<sequence length="320" mass="36742">MSILKITMLGPSGVGKTSLLTAMYEQFEATIGKTNLQLTPDLESSALLQERLAELKTLPNSFEMKGWTESTDEEKSFIFDLGKKGAKPSLQLYFQDYPGEWHGAKRPREDKEQVEKFLKESVTAIITINTPALMEKNGQWHDEINRPQQITNLFQRVYQDLDSPRLVILAPVKCEKYLQTEESAQELLKRIKEGYSKLIDLLNSEALLPKVAVVVAPVQTVGTVVFSRIESSNNKPLFIFRKVSHDAEYSPKDSEQPLRYLLRFVLKLHLEGKRWKYFDFLREIFGLDNHLKDAIREFAKDCKSNGGFAILQGENWLKLR</sequence>
<dbReference type="STRING" id="1781255.BH720_20025"/>
<dbReference type="InterPro" id="IPR045528">
    <property type="entry name" value="DO-GTPase2"/>
</dbReference>
<dbReference type="Pfam" id="PF19993">
    <property type="entry name" value="DO-GTPase2"/>
    <property type="match status" value="1"/>
</dbReference>
<feature type="domain" description="Double-GTPase 2" evidence="1">
    <location>
        <begin position="6"/>
        <end position="195"/>
    </location>
</feature>
<dbReference type="InterPro" id="IPR027417">
    <property type="entry name" value="P-loop_NTPase"/>
</dbReference>
<evidence type="ECO:0000313" key="2">
    <source>
        <dbReference type="EMBL" id="OEJ73516.1"/>
    </source>
</evidence>
<gene>
    <name evidence="2" type="ORF">BH720_20025</name>
</gene>
<dbReference type="AlphaFoldDB" id="A0A1E5QFQ7"/>
<dbReference type="SUPFAM" id="SSF52540">
    <property type="entry name" value="P-loop containing nucleoside triphosphate hydrolases"/>
    <property type="match status" value="1"/>
</dbReference>
<reference evidence="2" key="1">
    <citation type="submission" date="2016-09" db="EMBL/GenBank/DDBJ databases">
        <title>Draft genome of thermotolerant cyanobacterium Desertifilum sp. strain IPPAS B-1220.</title>
        <authorList>
            <person name="Sinetova M.A."/>
            <person name="Bolakhan K."/>
            <person name="Zayadan B.K."/>
            <person name="Mironov K.S."/>
            <person name="Ustinova V."/>
            <person name="Kupriyanova E.V."/>
            <person name="Sidorov R.A."/>
            <person name="Skrypnik A.N."/>
            <person name="Gogoleva N.E."/>
            <person name="Gogolev Y.V."/>
            <person name="Los D.A."/>
        </authorList>
    </citation>
    <scope>NUCLEOTIDE SEQUENCE [LARGE SCALE GENOMIC DNA]</scope>
    <source>
        <strain evidence="2">IPPAS B-1220</strain>
    </source>
</reference>
<name>A0A1E5QFQ7_9CYAN</name>
<dbReference type="RefSeq" id="WP_069968987.1">
    <property type="nucleotide sequence ID" value="NZ_CM124774.1"/>
</dbReference>
<protein>
    <recommendedName>
        <fullName evidence="1">Double-GTPase 2 domain-containing protein</fullName>
    </recommendedName>
</protein>
<comment type="caution">
    <text evidence="2">The sequence shown here is derived from an EMBL/GenBank/DDBJ whole genome shotgun (WGS) entry which is preliminary data.</text>
</comment>
<evidence type="ECO:0000259" key="1">
    <source>
        <dbReference type="Pfam" id="PF19993"/>
    </source>
</evidence>
<organism evidence="2">
    <name type="scientific">Desertifilum tharense IPPAS B-1220</name>
    <dbReference type="NCBI Taxonomy" id="1781255"/>
    <lineage>
        <taxon>Bacteria</taxon>
        <taxon>Bacillati</taxon>
        <taxon>Cyanobacteriota</taxon>
        <taxon>Cyanophyceae</taxon>
        <taxon>Desertifilales</taxon>
        <taxon>Desertifilaceae</taxon>
        <taxon>Desertifilum</taxon>
    </lineage>
</organism>
<accession>A0A1E5QFQ7</accession>
<dbReference type="EMBL" id="MJGC01000088">
    <property type="protein sequence ID" value="OEJ73516.1"/>
    <property type="molecule type" value="Genomic_DNA"/>
</dbReference>